<dbReference type="InterPro" id="IPR036034">
    <property type="entry name" value="PDZ_sf"/>
</dbReference>
<organism evidence="6 7">
    <name type="scientific">Cyclotella atomus</name>
    <dbReference type="NCBI Taxonomy" id="382360"/>
    <lineage>
        <taxon>Eukaryota</taxon>
        <taxon>Sar</taxon>
        <taxon>Stramenopiles</taxon>
        <taxon>Ochrophyta</taxon>
        <taxon>Bacillariophyta</taxon>
        <taxon>Coscinodiscophyceae</taxon>
        <taxon>Thalassiosirophycidae</taxon>
        <taxon>Stephanodiscales</taxon>
        <taxon>Stephanodiscaceae</taxon>
        <taxon>Cyclotella</taxon>
    </lineage>
</organism>
<feature type="compositionally biased region" description="Pro residues" evidence="5">
    <location>
        <begin position="297"/>
        <end position="307"/>
    </location>
</feature>
<evidence type="ECO:0000313" key="7">
    <source>
        <dbReference type="Proteomes" id="UP001530400"/>
    </source>
</evidence>
<feature type="region of interest" description="Disordered" evidence="5">
    <location>
        <begin position="1463"/>
        <end position="1482"/>
    </location>
</feature>
<comment type="subcellular location">
    <subcellularLocation>
        <location evidence="1">Cytoplasm</location>
    </subcellularLocation>
</comment>
<feature type="compositionally biased region" description="Polar residues" evidence="5">
    <location>
        <begin position="1362"/>
        <end position="1387"/>
    </location>
</feature>
<feature type="compositionally biased region" description="Polar residues" evidence="5">
    <location>
        <begin position="276"/>
        <end position="291"/>
    </location>
</feature>
<dbReference type="SUPFAM" id="SSF50156">
    <property type="entry name" value="PDZ domain-like"/>
    <property type="match status" value="1"/>
</dbReference>
<feature type="compositionally biased region" description="Low complexity" evidence="5">
    <location>
        <begin position="481"/>
        <end position="509"/>
    </location>
</feature>
<dbReference type="CDD" id="cd23767">
    <property type="entry name" value="IQCD"/>
    <property type="match status" value="1"/>
</dbReference>
<feature type="compositionally biased region" description="Polar residues" evidence="5">
    <location>
        <begin position="1157"/>
        <end position="1169"/>
    </location>
</feature>
<keyword evidence="2" id="KW-0963">Cytoplasm</keyword>
<dbReference type="PROSITE" id="PS50096">
    <property type="entry name" value="IQ"/>
    <property type="match status" value="2"/>
</dbReference>
<feature type="compositionally biased region" description="Basic and acidic residues" evidence="5">
    <location>
        <begin position="677"/>
        <end position="690"/>
    </location>
</feature>
<feature type="compositionally biased region" description="Polar residues" evidence="5">
    <location>
        <begin position="424"/>
        <end position="441"/>
    </location>
</feature>
<dbReference type="CDD" id="cd00136">
    <property type="entry name" value="PDZ_canonical"/>
    <property type="match status" value="1"/>
</dbReference>
<dbReference type="InterPro" id="IPR000048">
    <property type="entry name" value="IQ_motif_EF-hand-BS"/>
</dbReference>
<dbReference type="GO" id="GO:0005516">
    <property type="term" value="F:calmodulin binding"/>
    <property type="evidence" value="ECO:0007669"/>
    <property type="project" value="UniProtKB-KW"/>
</dbReference>
<feature type="compositionally biased region" description="Polar residues" evidence="5">
    <location>
        <begin position="1080"/>
        <end position="1095"/>
    </location>
</feature>
<dbReference type="PANTHER" id="PTHR22706">
    <property type="entry name" value="ASSEMBLY FACTOR FOR SPINDLE MICROTUBULES"/>
    <property type="match status" value="1"/>
</dbReference>
<feature type="compositionally biased region" description="Basic and acidic residues" evidence="5">
    <location>
        <begin position="1247"/>
        <end position="1258"/>
    </location>
</feature>
<feature type="region of interest" description="Disordered" evidence="5">
    <location>
        <begin position="853"/>
        <end position="999"/>
    </location>
</feature>
<feature type="compositionally biased region" description="Basic and acidic residues" evidence="5">
    <location>
        <begin position="1045"/>
        <end position="1058"/>
    </location>
</feature>
<evidence type="ECO:0000256" key="4">
    <source>
        <dbReference type="ARBA" id="ARBA00022860"/>
    </source>
</evidence>
<feature type="compositionally biased region" description="Low complexity" evidence="5">
    <location>
        <begin position="946"/>
        <end position="974"/>
    </location>
</feature>
<evidence type="ECO:0000256" key="2">
    <source>
        <dbReference type="ARBA" id="ARBA00022490"/>
    </source>
</evidence>
<dbReference type="Pfam" id="PF00612">
    <property type="entry name" value="IQ"/>
    <property type="match status" value="6"/>
</dbReference>
<feature type="compositionally biased region" description="Polar residues" evidence="5">
    <location>
        <begin position="124"/>
        <end position="210"/>
    </location>
</feature>
<feature type="compositionally biased region" description="Polar residues" evidence="5">
    <location>
        <begin position="699"/>
        <end position="710"/>
    </location>
</feature>
<gene>
    <name evidence="6" type="ORF">ACHAWO_008543</name>
</gene>
<keyword evidence="7" id="KW-1185">Reference proteome</keyword>
<feature type="compositionally biased region" description="Basic and acidic residues" evidence="5">
    <location>
        <begin position="260"/>
        <end position="275"/>
    </location>
</feature>
<comment type="caution">
    <text evidence="6">The sequence shown here is derived from an EMBL/GenBank/DDBJ whole genome shotgun (WGS) entry which is preliminary data.</text>
</comment>
<evidence type="ECO:0008006" key="8">
    <source>
        <dbReference type="Google" id="ProtNLM"/>
    </source>
</evidence>
<evidence type="ECO:0000313" key="6">
    <source>
        <dbReference type="EMBL" id="KAL3796917.1"/>
    </source>
</evidence>
<evidence type="ECO:0000256" key="5">
    <source>
        <dbReference type="SAM" id="MobiDB-lite"/>
    </source>
</evidence>
<dbReference type="Proteomes" id="UP001530400">
    <property type="component" value="Unassembled WGS sequence"/>
</dbReference>
<dbReference type="GO" id="GO:0005737">
    <property type="term" value="C:cytoplasm"/>
    <property type="evidence" value="ECO:0007669"/>
    <property type="project" value="UniProtKB-SubCell"/>
</dbReference>
<sequence length="2125" mass="234697">MSARSRYLAAISPRESDNVVSPTEVNRIGKFELSSPTAVAAHQRRPFNDNPSNSSASGASNTGAGAAPPPPPPGPPPAKKFSKRRDSSGSTNGSDALKEPFSFRNSRSSNSHNSQEDPYKVGGRTQSFNSQSTSGYNLERSTSTGSKSSNPLASPKFQKSTTFGKSPSYVSASNSSRNHSQLNSPTAQLNNSQAFQPSTQQDSPYRSNNGGEVWSPKDEIQSGNVAKFKQMLWGGENASPREGAGKIITPQNDIKSPNKPVEEKTVKGGDTRTAEDSTTPSQRFGKQSAPQSNPPFQRAPPSTPPRPSSSRLYNHNNQSKGRISTRSPSPPKYKLNAPPSLKLNTGGRDKTPPRSGLSINTGVAPPSRVFHARPEKSPVKSRYDGGVKNDAKNPSPLRQRASGLNLAPIDTSFGGDRNSKSKTSDNNGEYSSLPPSGSNARGTDYKGDPASLLGASPSHVNVGGSKKFPFGPEDGEEKEALSPASASISEGSSLPTASASIANASIEAAPPTPMNNPPGVTTVTSFKRPNAKVGIVFTRRSRSSPDVCVISKIMPDSIFSSHEQRYAREEEGGTLKGAEVIAVNGIPVREARHAAELVAGCGEEVRLTVRHAGGVPAAMRSVAERKEIRVEETILEEDIKLPEQDSPTPIPESMPPAMDEANDGPNKTISFDDESEMSARTEEEEKKEGNNEVEQQQEWSNPKSTKSQDIIQRRREIAQAMIMSSEMVQDPILPPGKPEPDDEIEEYEKMTATASYPFSESTGQASAIQRRRLAAMKMYQSQEMVADNVDDVRLGTIDAISPRETIDPIGSFSSKRLPQSSSDPFEDNASVATTNVTTSSVATQRMGSNVKVLFGDSFSPTNSGLKSPQIQRRKERAMQRISRSNSFSRPETASTSITPTNATSPTALRSPAEKSKPPSKSSSLSSIPSAHSASQIRKNKTDDESVAAISVAASAAASTTAISEASGESRGSRSLFGKKKKQVLGSSVGQTAPMKKKSSIFGVANLIRKVNSRKGKFSKKGQLMKDSSLFQDQEVSHPLPTEKSAQGDKRSLPTEKSTEPSTSLAETNNERMEPPPPLPNTSSKEAIHQSSTWGSNEFFEDAFASSPFDDPNTSDAFGFPESSMTQEDSGFFDDSPDAWGEPSSLKSSLKPVDFTPRRNNSSHFHSNAFENDAMSYDASEMSEVTNPTFATQHRPDADGDETGRIPTSKKSAEHIRHPSQGSSSQEPSESAVPLLAVNSSDSLDGVDGEKTDGSESQKENNGGGNDAGSLPTVSRGNKLPPSYDNPANISDDPPLASPEDSSDEEDNSLDVSKDSKQSASSYAKSRIMEKYSKGGKLRKPIRNDNRSNASTLHGALPMNATKVATSRSIQPEIATSMNSKQQTSFSPQRRDSTESPSIDGTSARRNERIQRQIRLQQEKRGTTLVEATPARQVTASPNPSSLVYKRRGGRMASPALGLDQSIDNSFSSETKSRKKDAFAVKRKPAPSIVDDPSYYNVRFPQIHASTICSATNPLVTYCHHPQMEEKLMKIKDPIQRAGVRLLWAAAIPIQTQSRRFLARQIAIRRMCGILTIQAFVRRWLAERDLEIAIWSVIQIQAVFRGWYARDSLEDNHYCATQIQRVVRGYLATMHVFEDLYSITIVQSVVRMHLAINKAVDRLSSVIAIQAWYRGVNTRYEMGEREYSAIAIQSHWRRYLCQMSYQFDIIDIIIVQSIARRRNAIREREFLEVEQKDLCAVKIQSAWRSYDCSMTYVHTLADIITVQSVVRRWCTFRGLASVRIQCLVRVYLARKRYLEQKAMHYLVTRHVSATKIQSAWRLYCAQVHMLIDISLWRRRTVLRLYKPLLLRIKLARERTMTKAAVKIQSAWRAFIVFSSCIIKIQAAVRGHQERSWRAFEEDCAIIIQAAARRFLERKDCHNEAMIYVLIAAAANSLRLRNAAKKLQRWWLDEMWLRREKEAALIIERFFIYVKREVEAEVLALKKKKKEKRKLRKMKQSDEWILERAWLNTMEEPSFAQDETPAPYEQDYRPPVPNGVGRMYTQSERFIPDEDMQSDLSGLTNSPGIRNFSSKFRRTQVEINEDASLEDAFNDSEHQYVQNEEDAYRKRQGYPASTSQKRSYGGRKAAM</sequence>
<feature type="region of interest" description="Disordered" evidence="5">
    <location>
        <begin position="1"/>
        <end position="23"/>
    </location>
</feature>
<feature type="region of interest" description="Disordered" evidence="5">
    <location>
        <begin position="36"/>
        <end position="525"/>
    </location>
</feature>
<dbReference type="InterPro" id="IPR051185">
    <property type="entry name" value="ASPM"/>
</dbReference>
<proteinExistence type="predicted"/>
<feature type="compositionally biased region" description="Low complexity" evidence="5">
    <location>
        <begin position="918"/>
        <end position="934"/>
    </location>
</feature>
<feature type="compositionally biased region" description="Basic and acidic residues" evidence="5">
    <location>
        <begin position="1193"/>
        <end position="1203"/>
    </location>
</feature>
<dbReference type="SMART" id="SM00015">
    <property type="entry name" value="IQ"/>
    <property type="match status" value="12"/>
</dbReference>
<dbReference type="Gene3D" id="2.30.42.10">
    <property type="match status" value="1"/>
</dbReference>
<feature type="compositionally biased region" description="Low complexity" evidence="5">
    <location>
        <begin position="1290"/>
        <end position="1299"/>
    </location>
</feature>
<evidence type="ECO:0000256" key="1">
    <source>
        <dbReference type="ARBA" id="ARBA00004496"/>
    </source>
</evidence>
<keyword evidence="4" id="KW-0112">Calmodulin-binding</keyword>
<protein>
    <recommendedName>
        <fullName evidence="8">PDZ domain-containing protein</fullName>
    </recommendedName>
</protein>
<reference evidence="6 7" key="1">
    <citation type="submission" date="2024-10" db="EMBL/GenBank/DDBJ databases">
        <title>Updated reference genomes for cyclostephanoid diatoms.</title>
        <authorList>
            <person name="Roberts W.R."/>
            <person name="Alverson A.J."/>
        </authorList>
    </citation>
    <scope>NUCLEOTIDE SEQUENCE [LARGE SCALE GENOMIC DNA]</scope>
    <source>
        <strain evidence="6 7">AJA010-31</strain>
    </source>
</reference>
<feature type="compositionally biased region" description="Low complexity" evidence="5">
    <location>
        <begin position="50"/>
        <end position="66"/>
    </location>
</feature>
<dbReference type="PANTHER" id="PTHR22706:SF1">
    <property type="entry name" value="ASSEMBLY FACTOR FOR SPINDLE MICROTUBULES"/>
    <property type="match status" value="1"/>
</dbReference>
<feature type="compositionally biased region" description="Polar residues" evidence="5">
    <location>
        <begin position="312"/>
        <end position="327"/>
    </location>
</feature>
<keyword evidence="3" id="KW-0677">Repeat</keyword>
<evidence type="ECO:0000256" key="3">
    <source>
        <dbReference type="ARBA" id="ARBA00022737"/>
    </source>
</evidence>
<feature type="compositionally biased region" description="Polar residues" evidence="5">
    <location>
        <begin position="1182"/>
        <end position="1191"/>
    </location>
</feature>
<accession>A0ABD3Q9A3</accession>
<feature type="region of interest" description="Disordered" evidence="5">
    <location>
        <begin position="1011"/>
        <end position="1407"/>
    </location>
</feature>
<feature type="region of interest" description="Disordered" evidence="5">
    <location>
        <begin position="634"/>
        <end position="718"/>
    </location>
</feature>
<dbReference type="EMBL" id="JALLPJ020000269">
    <property type="protein sequence ID" value="KAL3796917.1"/>
    <property type="molecule type" value="Genomic_DNA"/>
</dbReference>
<feature type="region of interest" description="Disordered" evidence="5">
    <location>
        <begin position="2096"/>
        <end position="2125"/>
    </location>
</feature>
<feature type="compositionally biased region" description="Basic and acidic residues" evidence="5">
    <location>
        <begin position="634"/>
        <end position="643"/>
    </location>
</feature>
<feature type="region of interest" description="Disordered" evidence="5">
    <location>
        <begin position="804"/>
        <end position="832"/>
    </location>
</feature>
<feature type="compositionally biased region" description="Polar residues" evidence="5">
    <location>
        <begin position="881"/>
        <end position="907"/>
    </location>
</feature>
<feature type="compositionally biased region" description="Pro residues" evidence="5">
    <location>
        <begin position="67"/>
        <end position="78"/>
    </location>
</feature>
<feature type="compositionally biased region" description="Low complexity" evidence="5">
    <location>
        <begin position="102"/>
        <end position="113"/>
    </location>
</feature>
<feature type="compositionally biased region" description="Low complexity" evidence="5">
    <location>
        <begin position="1218"/>
        <end position="1230"/>
    </location>
</feature>
<dbReference type="Gene3D" id="1.20.5.190">
    <property type="match status" value="4"/>
</dbReference>
<feature type="compositionally biased region" description="Basic and acidic residues" evidence="5">
    <location>
        <begin position="372"/>
        <end position="391"/>
    </location>
</feature>
<feature type="compositionally biased region" description="Polar residues" evidence="5">
    <location>
        <begin position="811"/>
        <end position="823"/>
    </location>
</feature>
<name>A0ABD3Q9A3_9STRA</name>
<feature type="compositionally biased region" description="Polar residues" evidence="5">
    <location>
        <begin position="858"/>
        <end position="870"/>
    </location>
</feature>